<dbReference type="Proteomes" id="UP000051952">
    <property type="component" value="Unassembled WGS sequence"/>
</dbReference>
<evidence type="ECO:0000313" key="2">
    <source>
        <dbReference type="EMBL" id="CUE71958.1"/>
    </source>
</evidence>
<evidence type="ECO:0000313" key="3">
    <source>
        <dbReference type="Proteomes" id="UP000051952"/>
    </source>
</evidence>
<dbReference type="VEuPathDB" id="TriTrypDB:BSAL_53790"/>
<protein>
    <submittedName>
        <fullName evidence="2">Uncharacterized protein</fullName>
    </submittedName>
</protein>
<evidence type="ECO:0000256" key="1">
    <source>
        <dbReference type="SAM" id="MobiDB-lite"/>
    </source>
</evidence>
<gene>
    <name evidence="2" type="ORF">BSAL_53790</name>
</gene>
<keyword evidence="3" id="KW-1185">Reference proteome</keyword>
<sequence>MFSCGRTIDETLQALISGKQSVEDLPRISLLFDGANFYSLNNRRLFVFKALREAGIVSTIPVRLKAVPNTKRMKEKYSPAKCSLEARLMPERPAGEKMEGDEPSEDEEDEIESEEVKPTVKNAESHKPAAPVASSSKTAPPSKATKVVPQPHRGPVSLADELAQLSLGANDDSDEDAPQTRGNNKKKKKR</sequence>
<reference evidence="3" key="1">
    <citation type="submission" date="2015-09" db="EMBL/GenBank/DDBJ databases">
        <authorList>
            <consortium name="Pathogen Informatics"/>
        </authorList>
    </citation>
    <scope>NUCLEOTIDE SEQUENCE [LARGE SCALE GENOMIC DNA]</scope>
    <source>
        <strain evidence="3">Lake Konstanz</strain>
    </source>
</reference>
<proteinExistence type="predicted"/>
<feature type="compositionally biased region" description="Acidic residues" evidence="1">
    <location>
        <begin position="101"/>
        <end position="113"/>
    </location>
</feature>
<dbReference type="OrthoDB" id="415230at2759"/>
<feature type="compositionally biased region" description="Basic and acidic residues" evidence="1">
    <location>
        <begin position="88"/>
        <end position="100"/>
    </location>
</feature>
<dbReference type="AlphaFoldDB" id="A0A0S4III6"/>
<feature type="compositionally biased region" description="Basic and acidic residues" evidence="1">
    <location>
        <begin position="114"/>
        <end position="127"/>
    </location>
</feature>
<name>A0A0S4III6_BODSA</name>
<organism evidence="2 3">
    <name type="scientific">Bodo saltans</name>
    <name type="common">Flagellated protozoan</name>
    <dbReference type="NCBI Taxonomy" id="75058"/>
    <lineage>
        <taxon>Eukaryota</taxon>
        <taxon>Discoba</taxon>
        <taxon>Euglenozoa</taxon>
        <taxon>Kinetoplastea</taxon>
        <taxon>Metakinetoplastina</taxon>
        <taxon>Eubodonida</taxon>
        <taxon>Bodonidae</taxon>
        <taxon>Bodo</taxon>
    </lineage>
</organism>
<feature type="compositionally biased region" description="Low complexity" evidence="1">
    <location>
        <begin position="128"/>
        <end position="146"/>
    </location>
</feature>
<accession>A0A0S4III6</accession>
<dbReference type="EMBL" id="CYKH01000115">
    <property type="protein sequence ID" value="CUE71958.1"/>
    <property type="molecule type" value="Genomic_DNA"/>
</dbReference>
<feature type="region of interest" description="Disordered" evidence="1">
    <location>
        <begin position="77"/>
        <end position="190"/>
    </location>
</feature>